<dbReference type="RefSeq" id="XP_018129904.1">
    <property type="nucleotide sequence ID" value="XM_018276301.1"/>
</dbReference>
<dbReference type="OrthoDB" id="3438755at2759"/>
<dbReference type="InterPro" id="IPR001969">
    <property type="entry name" value="Aspartic_peptidase_AS"/>
</dbReference>
<reference evidence="6" key="2">
    <citation type="journal article" date="2018" name="Nat. Commun.">
        <title>Extreme sensitivity to ultraviolet light in the fungal pathogen causing white-nose syndrome of bats.</title>
        <authorList>
            <person name="Palmer J.M."/>
            <person name="Drees K.P."/>
            <person name="Foster J.T."/>
            <person name="Lindner D.L."/>
        </authorList>
    </citation>
    <scope>NUCLEOTIDE SEQUENCE [LARGE SCALE GENOMIC DNA]</scope>
    <source>
        <strain evidence="6">UAMH 10579</strain>
    </source>
</reference>
<feature type="compositionally biased region" description="Basic and acidic residues" evidence="3">
    <location>
        <begin position="25"/>
        <end position="45"/>
    </location>
</feature>
<dbReference type="EMBL" id="KV460230">
    <property type="protein sequence ID" value="OBT96171.1"/>
    <property type="molecule type" value="Genomic_DNA"/>
</dbReference>
<keyword evidence="2" id="KW-0378">Hydrolase</keyword>
<feature type="compositionally biased region" description="Basic and acidic residues" evidence="3">
    <location>
        <begin position="90"/>
        <end position="100"/>
    </location>
</feature>
<gene>
    <name evidence="5" type="ORF">VE01_06862</name>
</gene>
<dbReference type="GO" id="GO:0006508">
    <property type="term" value="P:proteolysis"/>
    <property type="evidence" value="ECO:0007669"/>
    <property type="project" value="InterPro"/>
</dbReference>
<dbReference type="PROSITE" id="PS00141">
    <property type="entry name" value="ASP_PROTEASE"/>
    <property type="match status" value="1"/>
</dbReference>
<feature type="region of interest" description="Disordered" evidence="3">
    <location>
        <begin position="1"/>
        <end position="107"/>
    </location>
</feature>
<dbReference type="GeneID" id="28840248"/>
<reference evidence="5 6" key="1">
    <citation type="submission" date="2016-03" db="EMBL/GenBank/DDBJ databases">
        <title>Comparative genomics of Pseudogymnoascus destructans, the fungus causing white-nose syndrome of bats.</title>
        <authorList>
            <person name="Palmer J.M."/>
            <person name="Drees K.P."/>
            <person name="Foster J.T."/>
            <person name="Lindner D.L."/>
        </authorList>
    </citation>
    <scope>NUCLEOTIDE SEQUENCE [LARGE SCALE GENOMIC DNA]</scope>
    <source>
        <strain evidence="5 6">UAMH 10579</strain>
    </source>
</reference>
<evidence type="ECO:0000313" key="6">
    <source>
        <dbReference type="Proteomes" id="UP000091956"/>
    </source>
</evidence>
<dbReference type="PROSITE" id="PS50175">
    <property type="entry name" value="ASP_PROT_RETROV"/>
    <property type="match status" value="1"/>
</dbReference>
<keyword evidence="6" id="KW-1185">Reference proteome</keyword>
<evidence type="ECO:0000256" key="2">
    <source>
        <dbReference type="ARBA" id="ARBA00022801"/>
    </source>
</evidence>
<keyword evidence="1" id="KW-0064">Aspartyl protease</keyword>
<dbReference type="InterPro" id="IPR001995">
    <property type="entry name" value="Peptidase_A2_cat"/>
</dbReference>
<dbReference type="GO" id="GO:0004190">
    <property type="term" value="F:aspartic-type endopeptidase activity"/>
    <property type="evidence" value="ECO:0007669"/>
    <property type="project" value="UniProtKB-KW"/>
</dbReference>
<keyword evidence="1" id="KW-0645">Protease</keyword>
<dbReference type="AlphaFoldDB" id="A0A1B8GK10"/>
<feature type="compositionally biased region" description="Pro residues" evidence="3">
    <location>
        <begin position="1"/>
        <end position="23"/>
    </location>
</feature>
<dbReference type="Pfam" id="PF13650">
    <property type="entry name" value="Asp_protease_2"/>
    <property type="match status" value="1"/>
</dbReference>
<sequence>MAPPRRPPPGFMPHKFGPPPQMRPFPDRGFDDFGGENRYDREFSRLQRGPPPPRHSSRHGLRDFADMFGGLNLDHQGSSIGSKGGNGSHGIDRDRSRDSETPVTFPLSPSGKKIHCIIDTGASMTLIKRSSLRRYFPGISVTRGVGITMSGISGKGDSTDERIMLPLTFVGENGEPIRVQGEAWIVEGKHLDTDILLGLPFMRDNGMHLQWGGGSGSRSGGDHVACRGSRIPISIDS</sequence>
<evidence type="ECO:0000256" key="1">
    <source>
        <dbReference type="ARBA" id="ARBA00022750"/>
    </source>
</evidence>
<proteinExistence type="predicted"/>
<evidence type="ECO:0000313" key="5">
    <source>
        <dbReference type="EMBL" id="OBT96171.1"/>
    </source>
</evidence>
<dbReference type="InterPro" id="IPR021109">
    <property type="entry name" value="Peptidase_aspartic_dom_sf"/>
</dbReference>
<accession>A0A1B8GK10</accession>
<evidence type="ECO:0000259" key="4">
    <source>
        <dbReference type="PROSITE" id="PS50175"/>
    </source>
</evidence>
<dbReference type="Proteomes" id="UP000091956">
    <property type="component" value="Unassembled WGS sequence"/>
</dbReference>
<organism evidence="5 6">
    <name type="scientific">Pseudogymnoascus verrucosus</name>
    <dbReference type="NCBI Taxonomy" id="342668"/>
    <lineage>
        <taxon>Eukaryota</taxon>
        <taxon>Fungi</taxon>
        <taxon>Dikarya</taxon>
        <taxon>Ascomycota</taxon>
        <taxon>Pezizomycotina</taxon>
        <taxon>Leotiomycetes</taxon>
        <taxon>Thelebolales</taxon>
        <taxon>Thelebolaceae</taxon>
        <taxon>Pseudogymnoascus</taxon>
    </lineage>
</organism>
<protein>
    <recommendedName>
        <fullName evidence="4">Peptidase A2 domain-containing protein</fullName>
    </recommendedName>
</protein>
<dbReference type="SUPFAM" id="SSF50630">
    <property type="entry name" value="Acid proteases"/>
    <property type="match status" value="1"/>
</dbReference>
<evidence type="ECO:0000256" key="3">
    <source>
        <dbReference type="SAM" id="MobiDB-lite"/>
    </source>
</evidence>
<feature type="domain" description="Peptidase A2" evidence="4">
    <location>
        <begin position="114"/>
        <end position="154"/>
    </location>
</feature>
<name>A0A1B8GK10_9PEZI</name>
<dbReference type="Gene3D" id="2.40.70.10">
    <property type="entry name" value="Acid Proteases"/>
    <property type="match status" value="1"/>
</dbReference>